<proteinExistence type="predicted"/>
<sequence>MSDVIQGLYHRIFELELMLEIEKWERISIEKKLNLEIEKKKEIERLLQFDWNLTNKLDVYYVELIENMLAEAKHQNDILKEHCYKLEDKVIHLNKQLYITEQKKERYLRSYQECLQEKHILKYDVCQSNIQVKKLNEKLEHYYTNNDNLSMSTRENMCDILKQVNEMCYSLKLMGRAKIRRVDTIIKIKNKLGEYETLFYINNRLLDQEVKEFCIKINNILNDWGNYYRGYKWRETAKEIEDHELYQIAEFSSSLKYITLYKLFNSSSNSIMHIDNVYNLLINKLVVSTDYRLSKFRKEIEFLVENEKFENDMFILNRIYPGDIFCYENDFRNLDYNFTFMKTYKKAKILYVFGDQSTQTYKVGITFSSLSRRFIEAEEAYNFRFPNGTFKKLKIILNNNAFNLELYVKKKFNNKRHLLFHSTEWFTLQDNEVSYFLNEEYLQDEEFMKIYNYKF</sequence>
<gene>
    <name evidence="3" type="ORF">BACI71_40190</name>
</gene>
<dbReference type="EMBL" id="CABWMC010000029">
    <property type="protein sequence ID" value="VXC55848.1"/>
    <property type="molecule type" value="Genomic_DNA"/>
</dbReference>
<reference evidence="3 4" key="1">
    <citation type="submission" date="2019-10" db="EMBL/GenBank/DDBJ databases">
        <authorList>
            <person name="Karimi E."/>
        </authorList>
    </citation>
    <scope>NUCLEOTIDE SEQUENCE [LARGE SCALE GENOMIC DNA]</scope>
    <source>
        <strain evidence="3">Bacillus sp. 71</strain>
    </source>
</reference>
<feature type="coiled-coil region" evidence="1">
    <location>
        <begin position="62"/>
        <end position="89"/>
    </location>
</feature>
<evidence type="ECO:0000259" key="2">
    <source>
        <dbReference type="Pfam" id="PF10544"/>
    </source>
</evidence>
<evidence type="ECO:0000313" key="3">
    <source>
        <dbReference type="EMBL" id="VXC55848.1"/>
    </source>
</evidence>
<accession>A0A653ZKT7</accession>
<feature type="domain" description="Bacteriophage T5 Orf172 DNA-binding" evidence="2">
    <location>
        <begin position="349"/>
        <end position="435"/>
    </location>
</feature>
<evidence type="ECO:0000256" key="1">
    <source>
        <dbReference type="SAM" id="Coils"/>
    </source>
</evidence>
<dbReference type="RefSeq" id="WP_159146495.1">
    <property type="nucleotide sequence ID" value="NZ_LR733376.1"/>
</dbReference>
<organism evidence="3 4">
    <name type="scientific">Bacillus mycoides</name>
    <dbReference type="NCBI Taxonomy" id="1405"/>
    <lineage>
        <taxon>Bacteria</taxon>
        <taxon>Bacillati</taxon>
        <taxon>Bacillota</taxon>
        <taxon>Bacilli</taxon>
        <taxon>Bacillales</taxon>
        <taxon>Bacillaceae</taxon>
        <taxon>Bacillus</taxon>
        <taxon>Bacillus cereus group</taxon>
    </lineage>
</organism>
<protein>
    <recommendedName>
        <fullName evidence="2">Bacteriophage T5 Orf172 DNA-binding domain-containing protein</fullName>
    </recommendedName>
</protein>
<name>A0A653ZKT7_BACMY</name>
<keyword evidence="1" id="KW-0175">Coiled coil</keyword>
<dbReference type="Proteomes" id="UP000437562">
    <property type="component" value="Unassembled WGS sequence"/>
</dbReference>
<dbReference type="InterPro" id="IPR018306">
    <property type="entry name" value="Phage_T5_Orf172_DNA-bd"/>
</dbReference>
<evidence type="ECO:0000313" key="4">
    <source>
        <dbReference type="Proteomes" id="UP000437562"/>
    </source>
</evidence>
<dbReference type="AlphaFoldDB" id="A0A653ZKT7"/>
<dbReference type="Pfam" id="PF10544">
    <property type="entry name" value="T5orf172"/>
    <property type="match status" value="1"/>
</dbReference>